<evidence type="ECO:0000256" key="1">
    <source>
        <dbReference type="SAM" id="Phobius"/>
    </source>
</evidence>
<accession>A0A0V0H5R1</accession>
<organism evidence="2">
    <name type="scientific">Solanum chacoense</name>
    <name type="common">Chaco potato</name>
    <dbReference type="NCBI Taxonomy" id="4108"/>
    <lineage>
        <taxon>Eukaryota</taxon>
        <taxon>Viridiplantae</taxon>
        <taxon>Streptophyta</taxon>
        <taxon>Embryophyta</taxon>
        <taxon>Tracheophyta</taxon>
        <taxon>Spermatophyta</taxon>
        <taxon>Magnoliopsida</taxon>
        <taxon>eudicotyledons</taxon>
        <taxon>Gunneridae</taxon>
        <taxon>Pentapetalae</taxon>
        <taxon>asterids</taxon>
        <taxon>lamiids</taxon>
        <taxon>Solanales</taxon>
        <taxon>Solanaceae</taxon>
        <taxon>Solanoideae</taxon>
        <taxon>Solaneae</taxon>
        <taxon>Solanum</taxon>
    </lineage>
</organism>
<feature type="transmembrane region" description="Helical" evidence="1">
    <location>
        <begin position="75"/>
        <end position="99"/>
    </location>
</feature>
<keyword evidence="1" id="KW-0472">Membrane</keyword>
<name>A0A0V0H5R1_SOLCH</name>
<evidence type="ECO:0000313" key="2">
    <source>
        <dbReference type="EMBL" id="JAP15701.1"/>
    </source>
</evidence>
<dbReference type="AlphaFoldDB" id="A0A0V0H5R1"/>
<dbReference type="EMBL" id="GEDG01024799">
    <property type="protein sequence ID" value="JAP15701.1"/>
    <property type="molecule type" value="Transcribed_RNA"/>
</dbReference>
<proteinExistence type="predicted"/>
<protein>
    <submittedName>
        <fullName evidence="2">Putative ovule protein</fullName>
    </submittedName>
</protein>
<keyword evidence="1" id="KW-0812">Transmembrane</keyword>
<reference evidence="2" key="1">
    <citation type="submission" date="2015-12" db="EMBL/GenBank/DDBJ databases">
        <title>Gene expression during late stages of embryo sac development: a critical building block for successful pollen-pistil interactions.</title>
        <authorList>
            <person name="Liu Y."/>
            <person name="Joly V."/>
            <person name="Sabar M."/>
            <person name="Matton D.P."/>
        </authorList>
    </citation>
    <scope>NUCLEOTIDE SEQUENCE</scope>
</reference>
<keyword evidence="1" id="KW-1133">Transmembrane helix</keyword>
<sequence length="100" mass="11603">MRGGKGWRSVPACHQFTRSQLNHYLLKESIFDGVSTVGRSWHLLWCPLWEEYPLGNRVSFWSNKRSSVCRQHFEFASLPLLGSFLVYFLMGIGICIYNTS</sequence>